<reference evidence="2" key="1">
    <citation type="submission" date="2014-06" db="EMBL/GenBank/DDBJ databases">
        <authorList>
            <person name="Ju J."/>
            <person name="Zhang J."/>
        </authorList>
    </citation>
    <scope>NUCLEOTIDE SEQUENCE</scope>
    <source>
        <strain evidence="2">SscI8</strain>
    </source>
</reference>
<feature type="region of interest" description="Disordered" evidence="1">
    <location>
        <begin position="1"/>
        <end position="21"/>
    </location>
</feature>
<accession>A0A140KN48</accession>
<dbReference type="AlphaFoldDB" id="A0A140KN48"/>
<dbReference type="EMBL" id="LK056669">
    <property type="protein sequence ID" value="CDR87823.1"/>
    <property type="molecule type" value="Genomic_DNA"/>
</dbReference>
<organism evidence="2">
    <name type="scientific">Sporisorium scitamineum</name>
    <dbReference type="NCBI Taxonomy" id="49012"/>
    <lineage>
        <taxon>Eukaryota</taxon>
        <taxon>Fungi</taxon>
        <taxon>Dikarya</taxon>
        <taxon>Basidiomycota</taxon>
        <taxon>Ustilaginomycotina</taxon>
        <taxon>Ustilaginomycetes</taxon>
        <taxon>Ustilaginales</taxon>
        <taxon>Ustilaginaceae</taxon>
        <taxon>Sporisorium</taxon>
    </lineage>
</organism>
<evidence type="ECO:0000256" key="1">
    <source>
        <dbReference type="SAM" id="MobiDB-lite"/>
    </source>
</evidence>
<proteinExistence type="predicted"/>
<protein>
    <submittedName>
        <fullName evidence="2">Uncharacterized protein</fullName>
    </submittedName>
</protein>
<name>A0A140KN48_9BASI</name>
<sequence length="404" mass="45113">MALSSPVPAPTLPPTGAGGFEGFKDVAQDIAETSRHLVAPNTQSYELPPLPEFIPWHPHEEAQAPHHSFSQPSEWAAPSYYPPAPHYEAGMHSAPIIDSHGSHPSSFAASNDFYGQRYPQYSHVQPGSSTFVAGGSRSPHMSVNPNDLEHRPSLNLKFDKSFIHSWPYTQEASRTTHQEPTAPFHGDHSNPWQGIPQADLSNFGPENPYAGSGISQASGFTGRNQADQHQLATNIVNLDGTPFYKTIQLPLRLEWEPSTAIQAELLEHFRVYNRLLPARFLDLAREIDLSSKEVLSDLTRVFRPKTHVYAYSLPSGQVLVMFNTRQSLMKGNSMSRETTVWTVNRDANGLYLSLRGVMGVGHHDINTLRQPEKDKAEYRFEFDDYRVDIRGNLELYSPEVGNSS</sequence>
<evidence type="ECO:0000313" key="2">
    <source>
        <dbReference type="EMBL" id="CDR87823.1"/>
    </source>
</evidence>
<gene>
    <name evidence="2" type="ORF">SPSC_03539</name>
</gene>